<reference evidence="2 3" key="1">
    <citation type="submission" date="2016-09" db="EMBL/GenBank/DDBJ databases">
        <authorList>
            <person name="Capua I."/>
            <person name="De Benedictis P."/>
            <person name="Joannis T."/>
            <person name="Lombin L.H."/>
            <person name="Cattoli G."/>
        </authorList>
    </citation>
    <scope>NUCLEOTIDE SEQUENCE [LARGE SCALE GENOMIC DNA]</scope>
    <source>
        <strain evidence="2 3">NIO-1002</strain>
    </source>
</reference>
<dbReference type="OrthoDB" id="5076496at2"/>
<dbReference type="Proteomes" id="UP000183203">
    <property type="component" value="Unassembled WGS sequence"/>
</dbReference>
<evidence type="ECO:0000313" key="3">
    <source>
        <dbReference type="Proteomes" id="UP000183203"/>
    </source>
</evidence>
<proteinExistence type="predicted"/>
<evidence type="ECO:0000256" key="1">
    <source>
        <dbReference type="SAM" id="MobiDB-lite"/>
    </source>
</evidence>
<evidence type="ECO:0000313" key="2">
    <source>
        <dbReference type="EMBL" id="SDC52409.1"/>
    </source>
</evidence>
<sequence length="61" mass="6751">MIYGQQSGQQAGSVWSIAMSTAMGNGIVPRSTEEPQTRTAPRWFWSRTRDLSDRVAAAPRP</sequence>
<dbReference type="EMBL" id="FMYG01000005">
    <property type="protein sequence ID" value="SDC52409.1"/>
    <property type="molecule type" value="Genomic_DNA"/>
</dbReference>
<dbReference type="RefSeq" id="WP_058232620.1">
    <property type="nucleotide sequence ID" value="NZ_FMYG01000005.1"/>
</dbReference>
<dbReference type="AlphaFoldDB" id="A0A1G6MA94"/>
<name>A0A1G6MA94_9MICO</name>
<organism evidence="2 3">
    <name type="scientific">Microbacterium enclense</name>
    <dbReference type="NCBI Taxonomy" id="993073"/>
    <lineage>
        <taxon>Bacteria</taxon>
        <taxon>Bacillati</taxon>
        <taxon>Actinomycetota</taxon>
        <taxon>Actinomycetes</taxon>
        <taxon>Micrococcales</taxon>
        <taxon>Microbacteriaceae</taxon>
        <taxon>Microbacterium</taxon>
    </lineage>
</organism>
<accession>A0A1G6MA94</accession>
<protein>
    <submittedName>
        <fullName evidence="2">Uncharacterized protein</fullName>
    </submittedName>
</protein>
<gene>
    <name evidence="2" type="ORF">SAMN05216418_2444</name>
</gene>
<feature type="region of interest" description="Disordered" evidence="1">
    <location>
        <begin position="26"/>
        <end position="45"/>
    </location>
</feature>
<dbReference type="STRING" id="993073.AS029_10870"/>